<reference evidence="1 2" key="1">
    <citation type="submission" date="2017-11" db="EMBL/GenBank/DDBJ databases">
        <authorList>
            <person name="Seth-Smith MB H."/>
        </authorList>
    </citation>
    <scope>NUCLEOTIDE SEQUENCE [LARGE SCALE GENOMIC DNA]</scope>
    <source>
        <strain evidence="1">E</strain>
    </source>
</reference>
<sequence length="246" mass="27507">MPIDERLVQAGAEANELFETILARMEMEDTTQIRAAGMLVASIAEMANAAMLLMGTPLQSHAPVLLRSMLEALVDLKCLLADDEYLDQLEFNDALQLVRVFRDFAESPGFMDSEERRQQLGAMRAQTEARYEALRTGRAEVSTRDLFARAGMPADYVAYRTYCSWTHNKLFTLRGRHGAQGIVRMGQPMPDDMQRSVITNSVSIYARAMQTVPEFTTNVTAEEVREVINAVDEVITQALPPGWGAR</sequence>
<name>A0AAJ5NCA4_9BURK</name>
<evidence type="ECO:0000313" key="2">
    <source>
        <dbReference type="Proteomes" id="UP000268684"/>
    </source>
</evidence>
<evidence type="ECO:0000313" key="1">
    <source>
        <dbReference type="EMBL" id="VBB13012.1"/>
    </source>
</evidence>
<dbReference type="AlphaFoldDB" id="A0AAJ5NCA4"/>
<dbReference type="Pfam" id="PF18928">
    <property type="entry name" value="DUF5677"/>
    <property type="match status" value="1"/>
</dbReference>
<dbReference type="GeneID" id="71055647"/>
<dbReference type="EMBL" id="LR025742">
    <property type="protein sequence ID" value="VBB13012.1"/>
    <property type="molecule type" value="Genomic_DNA"/>
</dbReference>
<keyword evidence="2" id="KW-1185">Reference proteome</keyword>
<dbReference type="RefSeq" id="WP_163012861.1">
    <property type="nucleotide sequence ID" value="NZ_LR025742.1"/>
</dbReference>
<dbReference type="Proteomes" id="UP000268684">
    <property type="component" value="Chromosome I"/>
</dbReference>
<organism evidence="1 2">
    <name type="scientific">Burkholderia stabilis</name>
    <dbReference type="NCBI Taxonomy" id="95485"/>
    <lineage>
        <taxon>Bacteria</taxon>
        <taxon>Pseudomonadati</taxon>
        <taxon>Pseudomonadota</taxon>
        <taxon>Betaproteobacteria</taxon>
        <taxon>Burkholderiales</taxon>
        <taxon>Burkholderiaceae</taxon>
        <taxon>Burkholderia</taxon>
        <taxon>Burkholderia cepacia complex</taxon>
    </lineage>
</organism>
<proteinExistence type="predicted"/>
<protein>
    <submittedName>
        <fullName evidence="1">Uncharacterized protein</fullName>
    </submittedName>
</protein>
<dbReference type="InterPro" id="IPR043733">
    <property type="entry name" value="DUF5677"/>
</dbReference>
<accession>A0AAJ5NCA4</accession>
<gene>
    <name evidence="1" type="ORF">BSTAB16_3184</name>
</gene>